<sequence length="126" mass="14036">MAKAVSHPYLDVAHEVGDLKELQTLDISTNRLLTLPERLHMCLSLQYLTVDRNRLCSLALAPHSPGHWPLIPAFFQQQQKLSMCQGDSGVGRIEGSHSNRNLTTVMFGVQGSDVVCHAECLQQQRT</sequence>
<organism evidence="1 2">
    <name type="scientific">Saguinus oedipus</name>
    <name type="common">Cotton-top tamarin</name>
    <name type="synonym">Oedipomidas oedipus</name>
    <dbReference type="NCBI Taxonomy" id="9490"/>
    <lineage>
        <taxon>Eukaryota</taxon>
        <taxon>Metazoa</taxon>
        <taxon>Chordata</taxon>
        <taxon>Craniata</taxon>
        <taxon>Vertebrata</taxon>
        <taxon>Euteleostomi</taxon>
        <taxon>Mammalia</taxon>
        <taxon>Eutheria</taxon>
        <taxon>Euarchontoglires</taxon>
        <taxon>Primates</taxon>
        <taxon>Haplorrhini</taxon>
        <taxon>Platyrrhini</taxon>
        <taxon>Cebidae</taxon>
        <taxon>Callitrichinae</taxon>
        <taxon>Saguinus</taxon>
    </lineage>
</organism>
<dbReference type="InterPro" id="IPR032675">
    <property type="entry name" value="LRR_dom_sf"/>
</dbReference>
<dbReference type="EMBL" id="JASSZA010000006">
    <property type="protein sequence ID" value="KAK2107594.1"/>
    <property type="molecule type" value="Genomic_DNA"/>
</dbReference>
<gene>
    <name evidence="1" type="ORF">P7K49_012759</name>
</gene>
<proteinExistence type="predicted"/>
<name>A0ABQ9VDZ7_SAGOE</name>
<evidence type="ECO:0000313" key="2">
    <source>
        <dbReference type="Proteomes" id="UP001266305"/>
    </source>
</evidence>
<protein>
    <submittedName>
        <fullName evidence="1">Uncharacterized protein</fullName>
    </submittedName>
</protein>
<dbReference type="SUPFAM" id="SSF52075">
    <property type="entry name" value="Outer arm dynein light chain 1"/>
    <property type="match status" value="1"/>
</dbReference>
<evidence type="ECO:0000313" key="1">
    <source>
        <dbReference type="EMBL" id="KAK2107594.1"/>
    </source>
</evidence>
<comment type="caution">
    <text evidence="1">The sequence shown here is derived from an EMBL/GenBank/DDBJ whole genome shotgun (WGS) entry which is preliminary data.</text>
</comment>
<reference evidence="1 2" key="1">
    <citation type="submission" date="2023-05" db="EMBL/GenBank/DDBJ databases">
        <title>B98-5 Cell Line De Novo Hybrid Assembly: An Optical Mapping Approach.</title>
        <authorList>
            <person name="Kananen K."/>
            <person name="Auerbach J.A."/>
            <person name="Kautto E."/>
            <person name="Blachly J.S."/>
        </authorList>
    </citation>
    <scope>NUCLEOTIDE SEQUENCE [LARGE SCALE GENOMIC DNA]</scope>
    <source>
        <strain evidence="1">B95-8</strain>
        <tissue evidence="1">Cell line</tissue>
    </source>
</reference>
<keyword evidence="2" id="KW-1185">Reference proteome</keyword>
<accession>A0ABQ9VDZ7</accession>
<dbReference type="Proteomes" id="UP001266305">
    <property type="component" value="Unassembled WGS sequence"/>
</dbReference>
<dbReference type="Gene3D" id="3.80.10.10">
    <property type="entry name" value="Ribonuclease Inhibitor"/>
    <property type="match status" value="1"/>
</dbReference>